<dbReference type="Pfam" id="PF13845">
    <property type="entry name" value="Septum_form"/>
    <property type="match status" value="1"/>
</dbReference>
<dbReference type="AlphaFoldDB" id="A0A6J7JEX2"/>
<feature type="domain" description="Septum formation-related" evidence="1">
    <location>
        <begin position="40"/>
        <end position="216"/>
    </location>
</feature>
<sequence length="245" mass="26420">MTRRLGWGAALTGLLTATIALAGGQSATAADPLLQAPVVGQCFDMDSAELASAAYTEAPVDCAGTHTSTTIAVAVLPDGMAYESRALARFALETCVPVQRKVLGTSLRGLRLTAYTLGYFGPTPEQQAAGARWLRCDLVLGSPDDLQPLPAKLRVGSYPFKKSVSRCLAGRDFDLTVCSAKHTYRATAAITIKADRFPSEKAWKRIGTKRCRTAVTSRTYRFGWPSKVAWKAGDHTLLCYSKTRR</sequence>
<gene>
    <name evidence="2" type="ORF">UFOPK3662_01924</name>
</gene>
<evidence type="ECO:0000259" key="1">
    <source>
        <dbReference type="Pfam" id="PF13845"/>
    </source>
</evidence>
<organism evidence="2">
    <name type="scientific">freshwater metagenome</name>
    <dbReference type="NCBI Taxonomy" id="449393"/>
    <lineage>
        <taxon>unclassified sequences</taxon>
        <taxon>metagenomes</taxon>
        <taxon>ecological metagenomes</taxon>
    </lineage>
</organism>
<reference evidence="2" key="1">
    <citation type="submission" date="2020-05" db="EMBL/GenBank/DDBJ databases">
        <authorList>
            <person name="Chiriac C."/>
            <person name="Salcher M."/>
            <person name="Ghai R."/>
            <person name="Kavagutti S V."/>
        </authorList>
    </citation>
    <scope>NUCLEOTIDE SEQUENCE</scope>
</reference>
<protein>
    <submittedName>
        <fullName evidence="2">Unannotated protein</fullName>
    </submittedName>
</protein>
<accession>A0A6J7JEX2</accession>
<proteinExistence type="predicted"/>
<dbReference type="EMBL" id="CAFBMW010000014">
    <property type="protein sequence ID" value="CAB4941499.1"/>
    <property type="molecule type" value="Genomic_DNA"/>
</dbReference>
<evidence type="ECO:0000313" key="2">
    <source>
        <dbReference type="EMBL" id="CAB4941499.1"/>
    </source>
</evidence>
<name>A0A6J7JEX2_9ZZZZ</name>
<dbReference type="InterPro" id="IPR026004">
    <property type="entry name" value="Septum_form"/>
</dbReference>